<sequence length="692" mass="75304">MKNKLFAFLVCCFILLSAGFNVVAEVVPADAGPLPSYFESSDGQFFYPFNSEGDWSKKLSIANGDWVSFAQTDGINNSGMLELKPYAGLSPITSGVNSITMQEEQNLTIRGEIRYANYDKLVSSKCYVECYLTGLKGAPLYSDAACTVSAGEAAGGFVKANVQTDENGKAFGDGAWHTFTLSFPTKGAKHSTGSYIDLTGHTVNLWFRPYNGNEFSATTSYFTQEYLDECAQTGETPYVDVLLDDFEGYFSSNTDTGGYQNDGKTIFNPFGASDTPDTTAFVGSKANRAFQEEYLGQKGVVTLKNEIGNVDTLTWNITATEGKKLRVSGDIALMNAKDLTTENVNVNALLILNGGSTNSPAGFYEDEACTIPCESVSGNAICHSATILKGISSDGWVHFSQDFDTTTVYKSSIKRVSTDGAKKTVYIKPWEVSQISVWFRVANGGVNTSTISVNSKIFTDEYLINCGYMLENETTWVADPDKTQTNPYLQYALDNFSIKSVQDGEIYPEDFCVTAEDISKTENIFAGDTINVSYTITDGYTEGNSRAYVMLDGRIVAAGKTQGAFDFIVPEDAAGKELTVTIIPAVGTFYGNTEHVISFGTVNKISLTAQQSGSGISWSYDAEKDTEDSIVIVALYDEMGMMVKCEIVNIASGQTYQNTLTDDTAVKGKVFRWESQKSAKPLQKNLTVTILK</sequence>
<name>A0A926DLC9_9FIRM</name>
<dbReference type="AlphaFoldDB" id="A0A926DLC9"/>
<evidence type="ECO:0000313" key="3">
    <source>
        <dbReference type="Proteomes" id="UP000611762"/>
    </source>
</evidence>
<reference evidence="2" key="1">
    <citation type="submission" date="2020-08" db="EMBL/GenBank/DDBJ databases">
        <title>Genome public.</title>
        <authorList>
            <person name="Liu C."/>
            <person name="Sun Q."/>
        </authorList>
    </citation>
    <scope>NUCLEOTIDE SEQUENCE</scope>
    <source>
        <strain evidence="2">H8</strain>
    </source>
</reference>
<keyword evidence="1" id="KW-0732">Signal</keyword>
<comment type="caution">
    <text evidence="2">The sequence shown here is derived from an EMBL/GenBank/DDBJ whole genome shotgun (WGS) entry which is preliminary data.</text>
</comment>
<feature type="chain" id="PRO_5039358409" evidence="1">
    <location>
        <begin position="25"/>
        <end position="692"/>
    </location>
</feature>
<organism evidence="2 3">
    <name type="scientific">Congzhengia minquanensis</name>
    <dbReference type="NCBI Taxonomy" id="2763657"/>
    <lineage>
        <taxon>Bacteria</taxon>
        <taxon>Bacillati</taxon>
        <taxon>Bacillota</taxon>
        <taxon>Clostridia</taxon>
        <taxon>Eubacteriales</taxon>
        <taxon>Oscillospiraceae</taxon>
        <taxon>Congzhengia</taxon>
    </lineage>
</organism>
<gene>
    <name evidence="2" type="ORF">H8698_02590</name>
</gene>
<dbReference type="Proteomes" id="UP000611762">
    <property type="component" value="Unassembled WGS sequence"/>
</dbReference>
<feature type="signal peptide" evidence="1">
    <location>
        <begin position="1"/>
        <end position="24"/>
    </location>
</feature>
<protein>
    <submittedName>
        <fullName evidence="2">Uncharacterized protein</fullName>
    </submittedName>
</protein>
<dbReference type="EMBL" id="JACRSU010000001">
    <property type="protein sequence ID" value="MBC8539862.1"/>
    <property type="molecule type" value="Genomic_DNA"/>
</dbReference>
<evidence type="ECO:0000256" key="1">
    <source>
        <dbReference type="SAM" id="SignalP"/>
    </source>
</evidence>
<evidence type="ECO:0000313" key="2">
    <source>
        <dbReference type="EMBL" id="MBC8539862.1"/>
    </source>
</evidence>
<keyword evidence="3" id="KW-1185">Reference proteome</keyword>
<accession>A0A926DLC9</accession>
<dbReference type="RefSeq" id="WP_249311051.1">
    <property type="nucleotide sequence ID" value="NZ_JACRSU010000001.1"/>
</dbReference>
<proteinExistence type="predicted"/>